<feature type="compositionally biased region" description="Low complexity" evidence="2">
    <location>
        <begin position="189"/>
        <end position="201"/>
    </location>
</feature>
<reference evidence="3 4" key="1">
    <citation type="submission" date="2024-01" db="EMBL/GenBank/DDBJ databases">
        <title>Comparative genomics of Cryptococcus and Kwoniella reveals pathogenesis evolution and contrasting modes of karyotype evolution via chromosome fusion or intercentromeric recombination.</title>
        <authorList>
            <person name="Coelho M.A."/>
            <person name="David-Palma M."/>
            <person name="Shea T."/>
            <person name="Bowers K."/>
            <person name="McGinley-Smith S."/>
            <person name="Mohammad A.W."/>
            <person name="Gnirke A."/>
            <person name="Yurkov A.M."/>
            <person name="Nowrousian M."/>
            <person name="Sun S."/>
            <person name="Cuomo C.A."/>
            <person name="Heitman J."/>
        </authorList>
    </citation>
    <scope>NUCLEOTIDE SEQUENCE [LARGE SCALE GENOMIC DNA]</scope>
    <source>
        <strain evidence="3 4">CBS 6074</strain>
    </source>
</reference>
<dbReference type="AlphaFoldDB" id="A0AAX4K1I3"/>
<feature type="coiled-coil region" evidence="1">
    <location>
        <begin position="9"/>
        <end position="115"/>
    </location>
</feature>
<protein>
    <recommendedName>
        <fullName evidence="5">Transcription activator GCR1-like domain-containing protein</fullName>
    </recommendedName>
</protein>
<evidence type="ECO:0000313" key="3">
    <source>
        <dbReference type="EMBL" id="WWC91244.1"/>
    </source>
</evidence>
<evidence type="ECO:0000256" key="2">
    <source>
        <dbReference type="SAM" id="MobiDB-lite"/>
    </source>
</evidence>
<accession>A0AAX4K1I3</accession>
<feature type="compositionally biased region" description="Basic and acidic residues" evidence="2">
    <location>
        <begin position="211"/>
        <end position="220"/>
    </location>
</feature>
<name>A0AAX4K1I3_9TREE</name>
<gene>
    <name evidence="3" type="ORF">L201_006187</name>
</gene>
<evidence type="ECO:0000256" key="1">
    <source>
        <dbReference type="SAM" id="Coils"/>
    </source>
</evidence>
<proteinExistence type="predicted"/>
<sequence>MSDSNEISNLYTEEEVNALRRKIKQLEEQLERRNNSVVIAVLEEKVTLQQVEIRGLSDQLETTRRTLSALEVQHENLRISHNKVLKDKISLSALVNEKESENETLRTKTRDLSNEKLISISSNKQSENTLILGSTTSAIGSLGHSENSIAQSRQGLGWNSDRIAEAGSSSSPTNAMDLNPTIDDQQKRSTSTSASISTIDILPPTNARKRPLQEDSTEHRATKKKSTPSSSATAPATETVVSTASAEALSSDGSKIITRDVYFPSNEVFDGIKELGIEIKPCPSRNRVMQPLKLNQLVSQQDKDVWLQLDSEYSKRGASAETIQHLAFLFRKETYFLEHKRLFVNWFWHANKLLEVYNTPSPEFSLLEALTIHESKLV</sequence>
<dbReference type="Proteomes" id="UP001355207">
    <property type="component" value="Chromosome 8"/>
</dbReference>
<feature type="region of interest" description="Disordered" evidence="2">
    <location>
        <begin position="162"/>
        <end position="238"/>
    </location>
</feature>
<evidence type="ECO:0000313" key="4">
    <source>
        <dbReference type="Proteomes" id="UP001355207"/>
    </source>
</evidence>
<organism evidence="3 4">
    <name type="scientific">Kwoniella dendrophila CBS 6074</name>
    <dbReference type="NCBI Taxonomy" id="1295534"/>
    <lineage>
        <taxon>Eukaryota</taxon>
        <taxon>Fungi</taxon>
        <taxon>Dikarya</taxon>
        <taxon>Basidiomycota</taxon>
        <taxon>Agaricomycotina</taxon>
        <taxon>Tremellomycetes</taxon>
        <taxon>Tremellales</taxon>
        <taxon>Cryptococcaceae</taxon>
        <taxon>Kwoniella</taxon>
    </lineage>
</organism>
<keyword evidence="4" id="KW-1185">Reference proteome</keyword>
<feature type="compositionally biased region" description="Polar residues" evidence="2">
    <location>
        <begin position="167"/>
        <end position="176"/>
    </location>
</feature>
<dbReference type="GeneID" id="91096856"/>
<feature type="compositionally biased region" description="Low complexity" evidence="2">
    <location>
        <begin position="227"/>
        <end position="238"/>
    </location>
</feature>
<evidence type="ECO:0008006" key="5">
    <source>
        <dbReference type="Google" id="ProtNLM"/>
    </source>
</evidence>
<dbReference type="RefSeq" id="XP_066078006.1">
    <property type="nucleotide sequence ID" value="XM_066221909.1"/>
</dbReference>
<dbReference type="EMBL" id="CP144105">
    <property type="protein sequence ID" value="WWC91244.1"/>
    <property type="molecule type" value="Genomic_DNA"/>
</dbReference>
<keyword evidence="1" id="KW-0175">Coiled coil</keyword>